<dbReference type="PANTHER" id="PTHR30244">
    <property type="entry name" value="TRANSAMINASE"/>
    <property type="match status" value="1"/>
</dbReference>
<dbReference type="EMBL" id="UINC01144558">
    <property type="protein sequence ID" value="SVD34147.1"/>
    <property type="molecule type" value="Genomic_DNA"/>
</dbReference>
<dbReference type="GO" id="GO:0008483">
    <property type="term" value="F:transaminase activity"/>
    <property type="evidence" value="ECO:0007669"/>
    <property type="project" value="TreeGrafter"/>
</dbReference>
<reference evidence="2" key="1">
    <citation type="submission" date="2018-05" db="EMBL/GenBank/DDBJ databases">
        <authorList>
            <person name="Lanie J.A."/>
            <person name="Ng W.-L."/>
            <person name="Kazmierczak K.M."/>
            <person name="Andrzejewski T.M."/>
            <person name="Davidsen T.M."/>
            <person name="Wayne K.J."/>
            <person name="Tettelin H."/>
            <person name="Glass J.I."/>
            <person name="Rusch D."/>
            <person name="Podicherti R."/>
            <person name="Tsui H.-C.T."/>
            <person name="Winkler M.E."/>
        </authorList>
    </citation>
    <scope>NUCLEOTIDE SEQUENCE</scope>
</reference>
<dbReference type="SUPFAM" id="SSF53383">
    <property type="entry name" value="PLP-dependent transferases"/>
    <property type="match status" value="1"/>
</dbReference>
<dbReference type="Gene3D" id="3.40.640.10">
    <property type="entry name" value="Type I PLP-dependent aspartate aminotransferase-like (Major domain)"/>
    <property type="match status" value="1"/>
</dbReference>
<feature type="region of interest" description="Disordered" evidence="1">
    <location>
        <begin position="1"/>
        <end position="30"/>
    </location>
</feature>
<evidence type="ECO:0008006" key="3">
    <source>
        <dbReference type="Google" id="ProtNLM"/>
    </source>
</evidence>
<dbReference type="Pfam" id="PF01041">
    <property type="entry name" value="DegT_DnrJ_EryC1"/>
    <property type="match status" value="1"/>
</dbReference>
<organism evidence="2">
    <name type="scientific">marine metagenome</name>
    <dbReference type="NCBI Taxonomy" id="408172"/>
    <lineage>
        <taxon>unclassified sequences</taxon>
        <taxon>metagenomes</taxon>
        <taxon>ecological metagenomes</taxon>
    </lineage>
</organism>
<protein>
    <recommendedName>
        <fullName evidence="3">Aminotransferase class V domain-containing protein</fullName>
    </recommendedName>
</protein>
<dbReference type="GO" id="GO:0030170">
    <property type="term" value="F:pyridoxal phosphate binding"/>
    <property type="evidence" value="ECO:0007669"/>
    <property type="project" value="TreeGrafter"/>
</dbReference>
<name>A0A382UJ96_9ZZZZ</name>
<gene>
    <name evidence="2" type="ORF">METZ01_LOCUS387001</name>
</gene>
<proteinExistence type="predicted"/>
<dbReference type="GO" id="GO:0000271">
    <property type="term" value="P:polysaccharide biosynthetic process"/>
    <property type="evidence" value="ECO:0007669"/>
    <property type="project" value="TreeGrafter"/>
</dbReference>
<feature type="non-terminal residue" evidence="2">
    <location>
        <position position="124"/>
    </location>
</feature>
<evidence type="ECO:0000256" key="1">
    <source>
        <dbReference type="SAM" id="MobiDB-lite"/>
    </source>
</evidence>
<dbReference type="PANTHER" id="PTHR30244:SF34">
    <property type="entry name" value="DTDP-4-AMINO-4,6-DIDEOXYGALACTOSE TRANSAMINASE"/>
    <property type="match status" value="1"/>
</dbReference>
<dbReference type="AlphaFoldDB" id="A0A382UJ96"/>
<accession>A0A382UJ96</accession>
<dbReference type="InterPro" id="IPR015421">
    <property type="entry name" value="PyrdxlP-dep_Trfase_major"/>
</dbReference>
<evidence type="ECO:0000313" key="2">
    <source>
        <dbReference type="EMBL" id="SVD34147.1"/>
    </source>
</evidence>
<dbReference type="InterPro" id="IPR015424">
    <property type="entry name" value="PyrdxlP-dep_Trfase"/>
</dbReference>
<dbReference type="InterPro" id="IPR000653">
    <property type="entry name" value="DegT/StrS_aminotransferase"/>
</dbReference>
<sequence>MTSDATPSQRERARFGAESQKGLGGDLPQPFPRQIGPRAMEYLVEVVESGLTCDMVGRFEQAFAASHGVKHCIATPGCTPALAVLAAAFDFEPGDEVIVSSVTDFGTVQGLINAGYIPVFADTQ</sequence>